<accession>A0A1V4SQG8</accession>
<dbReference type="RefSeq" id="WP_080024098.1">
    <property type="nucleotide sequence ID" value="NZ_LTAY01000092.1"/>
</dbReference>
<evidence type="ECO:0000256" key="1">
    <source>
        <dbReference type="ARBA" id="ARBA00006709"/>
    </source>
</evidence>
<dbReference type="InterPro" id="IPR002843">
    <property type="entry name" value="ATPase_V0-cplx_csu/dsu"/>
</dbReference>
<dbReference type="InterPro" id="IPR035067">
    <property type="entry name" value="V-type_ATPase_csu/dsu"/>
</dbReference>
<dbReference type="OrthoDB" id="1653at2"/>
<dbReference type="InterPro" id="IPR050873">
    <property type="entry name" value="V-ATPase_V0D/AC39_subunit"/>
</dbReference>
<protein>
    <submittedName>
        <fullName evidence="5">V-type sodium ATPase subunit C</fullName>
    </submittedName>
</protein>
<dbReference type="PANTHER" id="PTHR38682:SF1">
    <property type="entry name" value="V-TYPE ATP SYNTHASE SUBUNIT C"/>
    <property type="match status" value="1"/>
</dbReference>
<evidence type="ECO:0000313" key="6">
    <source>
        <dbReference type="Proteomes" id="UP000191448"/>
    </source>
</evidence>
<dbReference type="InterPro" id="IPR044911">
    <property type="entry name" value="V-type_ATPase_csu/dsu_dom_3"/>
</dbReference>
<evidence type="ECO:0000313" key="4">
    <source>
        <dbReference type="EMBL" id="OPX46110.1"/>
    </source>
</evidence>
<gene>
    <name evidence="5" type="primary">ntpC_2</name>
    <name evidence="4" type="synonym">ntpC_1</name>
    <name evidence="4" type="ORF">CLTHE_29270</name>
    <name evidence="5" type="ORF">CLTHE_29460</name>
</gene>
<dbReference type="PANTHER" id="PTHR38682">
    <property type="entry name" value="V-TYPE ATP SYNTHASE SUBUNIT C"/>
    <property type="match status" value="1"/>
</dbReference>
<dbReference type="SUPFAM" id="SSF103486">
    <property type="entry name" value="V-type ATP synthase subunit C"/>
    <property type="match status" value="1"/>
</dbReference>
<reference evidence="5 6" key="1">
    <citation type="submission" date="2016-02" db="EMBL/GenBank/DDBJ databases">
        <title>Genome sequence of Clostridium thermobutyricum DSM 4928.</title>
        <authorList>
            <person name="Poehlein A."/>
            <person name="Daniel R."/>
        </authorList>
    </citation>
    <scope>NUCLEOTIDE SEQUENCE [LARGE SCALE GENOMIC DNA]</scope>
    <source>
        <strain evidence="5 6">DSM 4928</strain>
    </source>
</reference>
<dbReference type="AlphaFoldDB" id="A0A1V4SQG8"/>
<dbReference type="Gene3D" id="1.20.1690.10">
    <property type="entry name" value="V-type ATP synthase subunit C domain"/>
    <property type="match status" value="2"/>
</dbReference>
<evidence type="ECO:0000256" key="2">
    <source>
        <dbReference type="ARBA" id="ARBA00022448"/>
    </source>
</evidence>
<proteinExistence type="inferred from homology"/>
<sequence length="333" mass="38595">MDSMKFTQVIPRLRVLETRLLDKSKLDRMIDGNSANEALKVLQESEYANVMTGIKRAEDYEEILSSELKRVYALMYSASPSKSLIDIMSLKYDYHNIKVILKGIILRKDFSNMLIPVGKMELSKLKYMVENNNLRDLPIRMKEAVIKANEDFEVNKDPQRIDIILDRFMFLELHDIAKEINDKFVDKYLRVLVDSTNLKTLLRVKKQNKGRDFLEEVIIKGGSIDKEVLKGLLTDSIENIVSKLSHTDYAEMLREGIDEFTKTNSASLLEKLVDNYIMKLMKEAKFIPFGPEPVLAYIYAKETEIKVVRIIMVGKLNNIASEVIRERLRDIYV</sequence>
<evidence type="ECO:0000313" key="5">
    <source>
        <dbReference type="EMBL" id="OPX46129.1"/>
    </source>
</evidence>
<dbReference type="EMBL" id="LTAY01000092">
    <property type="protein sequence ID" value="OPX46110.1"/>
    <property type="molecule type" value="Genomic_DNA"/>
</dbReference>
<name>A0A1V4SQG8_9CLOT</name>
<dbReference type="Proteomes" id="UP000191448">
    <property type="component" value="Unassembled WGS sequence"/>
</dbReference>
<comment type="caution">
    <text evidence="5">The sequence shown here is derived from an EMBL/GenBank/DDBJ whole genome shotgun (WGS) entry which is preliminary data.</text>
</comment>
<dbReference type="GO" id="GO:0046961">
    <property type="term" value="F:proton-transporting ATPase activity, rotational mechanism"/>
    <property type="evidence" value="ECO:0007669"/>
    <property type="project" value="InterPro"/>
</dbReference>
<keyword evidence="3" id="KW-0406">Ion transport</keyword>
<dbReference type="Gene3D" id="1.10.132.50">
    <property type="entry name" value="ATP synthase (C/AC39) subunit, domain 3"/>
    <property type="match status" value="1"/>
</dbReference>
<dbReference type="Pfam" id="PF01992">
    <property type="entry name" value="vATP-synt_AC39"/>
    <property type="match status" value="1"/>
</dbReference>
<dbReference type="EMBL" id="LTAY01000092">
    <property type="protein sequence ID" value="OPX46129.1"/>
    <property type="molecule type" value="Genomic_DNA"/>
</dbReference>
<organism evidence="5 6">
    <name type="scientific">Clostridium thermobutyricum DSM 4928</name>
    <dbReference type="NCBI Taxonomy" id="1121339"/>
    <lineage>
        <taxon>Bacteria</taxon>
        <taxon>Bacillati</taxon>
        <taxon>Bacillota</taxon>
        <taxon>Clostridia</taxon>
        <taxon>Eubacteriales</taxon>
        <taxon>Clostridiaceae</taxon>
        <taxon>Clostridium</taxon>
    </lineage>
</organism>
<dbReference type="NCBIfam" id="NF002266">
    <property type="entry name" value="PRK01198.1-2"/>
    <property type="match status" value="1"/>
</dbReference>
<dbReference type="InterPro" id="IPR036079">
    <property type="entry name" value="ATPase_csu/dsu_sf"/>
</dbReference>
<keyword evidence="2" id="KW-0813">Transport</keyword>
<comment type="similarity">
    <text evidence="1">Belongs to the V-ATPase V0D/AC39 subunit family.</text>
</comment>
<evidence type="ECO:0000256" key="3">
    <source>
        <dbReference type="ARBA" id="ARBA00023065"/>
    </source>
</evidence>